<dbReference type="EnsemblPlants" id="Zm00001eb272870_T001">
    <property type="protein sequence ID" value="Zm00001eb272870_P001"/>
    <property type="gene ID" value="Zm00001eb272870"/>
</dbReference>
<feature type="region of interest" description="Disordered" evidence="2">
    <location>
        <begin position="94"/>
        <end position="113"/>
    </location>
</feature>
<evidence type="ECO:0000259" key="3">
    <source>
        <dbReference type="PROSITE" id="PS50102"/>
    </source>
</evidence>
<reference evidence="4" key="3">
    <citation type="submission" date="2021-05" db="UniProtKB">
        <authorList>
            <consortium name="EnsemblPlants"/>
        </authorList>
    </citation>
    <scope>IDENTIFICATION</scope>
    <source>
        <strain evidence="4">cv. B73</strain>
    </source>
</reference>
<feature type="region of interest" description="Disordered" evidence="2">
    <location>
        <begin position="351"/>
        <end position="377"/>
    </location>
</feature>
<feature type="compositionally biased region" description="Low complexity" evidence="2">
    <location>
        <begin position="198"/>
        <end position="209"/>
    </location>
</feature>
<dbReference type="SUPFAM" id="SSF54928">
    <property type="entry name" value="RNA-binding domain, RBD"/>
    <property type="match status" value="1"/>
</dbReference>
<evidence type="ECO:0000256" key="2">
    <source>
        <dbReference type="SAM" id="MobiDB-lite"/>
    </source>
</evidence>
<dbReference type="Pfam" id="PF00076">
    <property type="entry name" value="RRM_1"/>
    <property type="match status" value="1"/>
</dbReference>
<dbReference type="InterPro" id="IPR012677">
    <property type="entry name" value="Nucleotide-bd_a/b_plait_sf"/>
</dbReference>
<protein>
    <recommendedName>
        <fullName evidence="3">RRM domain-containing protein</fullName>
    </recommendedName>
</protein>
<evidence type="ECO:0000256" key="1">
    <source>
        <dbReference type="PROSITE-ProRule" id="PRU00176"/>
    </source>
</evidence>
<dbReference type="PANTHER" id="PTHR32343">
    <property type="entry name" value="SERINE/ARGININE-RICH SPLICING FACTOR"/>
    <property type="match status" value="1"/>
</dbReference>
<dbReference type="InterPro" id="IPR035979">
    <property type="entry name" value="RBD_domain_sf"/>
</dbReference>
<evidence type="ECO:0000313" key="5">
    <source>
        <dbReference type="Proteomes" id="UP000007305"/>
    </source>
</evidence>
<reference evidence="5" key="1">
    <citation type="journal article" date="2009" name="Science">
        <title>The B73 maize genome: complexity, diversity, and dynamics.</title>
        <authorList>
            <person name="Schnable P.S."/>
            <person name="Ware D."/>
            <person name="Fulton R.S."/>
            <person name="Stein J.C."/>
            <person name="Wei F."/>
            <person name="Pasternak S."/>
            <person name="Liang C."/>
            <person name="Zhang J."/>
            <person name="Fulton L."/>
            <person name="Graves T.A."/>
            <person name="Minx P."/>
            <person name="Reily A.D."/>
            <person name="Courtney L."/>
            <person name="Kruchowski S.S."/>
            <person name="Tomlinson C."/>
            <person name="Strong C."/>
            <person name="Delehaunty K."/>
            <person name="Fronick C."/>
            <person name="Courtney B."/>
            <person name="Rock S.M."/>
            <person name="Belter E."/>
            <person name="Du F."/>
            <person name="Kim K."/>
            <person name="Abbott R.M."/>
            <person name="Cotton M."/>
            <person name="Levy A."/>
            <person name="Marchetto P."/>
            <person name="Ochoa K."/>
            <person name="Jackson S.M."/>
            <person name="Gillam B."/>
            <person name="Chen W."/>
            <person name="Yan L."/>
            <person name="Higginbotham J."/>
            <person name="Cardenas M."/>
            <person name="Waligorski J."/>
            <person name="Applebaum E."/>
            <person name="Phelps L."/>
            <person name="Falcone J."/>
            <person name="Kanchi K."/>
            <person name="Thane T."/>
            <person name="Scimone A."/>
            <person name="Thane N."/>
            <person name="Henke J."/>
            <person name="Wang T."/>
            <person name="Ruppert J."/>
            <person name="Shah N."/>
            <person name="Rotter K."/>
            <person name="Hodges J."/>
            <person name="Ingenthron E."/>
            <person name="Cordes M."/>
            <person name="Kohlberg S."/>
            <person name="Sgro J."/>
            <person name="Delgado B."/>
            <person name="Mead K."/>
            <person name="Chinwalla A."/>
            <person name="Leonard S."/>
            <person name="Crouse K."/>
            <person name="Collura K."/>
            <person name="Kudrna D."/>
            <person name="Currie J."/>
            <person name="He R."/>
            <person name="Angelova A."/>
            <person name="Rajasekar S."/>
            <person name="Mueller T."/>
            <person name="Lomeli R."/>
            <person name="Scara G."/>
            <person name="Ko A."/>
            <person name="Delaney K."/>
            <person name="Wissotski M."/>
            <person name="Lopez G."/>
            <person name="Campos D."/>
            <person name="Braidotti M."/>
            <person name="Ashley E."/>
            <person name="Golser W."/>
            <person name="Kim H."/>
            <person name="Lee S."/>
            <person name="Lin J."/>
            <person name="Dujmic Z."/>
            <person name="Kim W."/>
            <person name="Talag J."/>
            <person name="Zuccolo A."/>
            <person name="Fan C."/>
            <person name="Sebastian A."/>
            <person name="Kramer M."/>
            <person name="Spiegel L."/>
            <person name="Nascimento L."/>
            <person name="Zutavern T."/>
            <person name="Miller B."/>
            <person name="Ambroise C."/>
            <person name="Muller S."/>
            <person name="Spooner W."/>
            <person name="Narechania A."/>
            <person name="Ren L."/>
            <person name="Wei S."/>
            <person name="Kumari S."/>
            <person name="Faga B."/>
            <person name="Levy M.J."/>
            <person name="McMahan L."/>
            <person name="Van Buren P."/>
            <person name="Vaughn M.W."/>
            <person name="Ying K."/>
            <person name="Yeh C.-T."/>
            <person name="Emrich S.J."/>
            <person name="Jia Y."/>
            <person name="Kalyanaraman A."/>
            <person name="Hsia A.-P."/>
            <person name="Barbazuk W.B."/>
            <person name="Baucom R.S."/>
            <person name="Brutnell T.P."/>
            <person name="Carpita N.C."/>
            <person name="Chaparro C."/>
            <person name="Chia J.-M."/>
            <person name="Deragon J.-M."/>
            <person name="Estill J.C."/>
            <person name="Fu Y."/>
            <person name="Jeddeloh J.A."/>
            <person name="Han Y."/>
            <person name="Lee H."/>
            <person name="Li P."/>
            <person name="Lisch D.R."/>
            <person name="Liu S."/>
            <person name="Liu Z."/>
            <person name="Nagel D.H."/>
            <person name="McCann M.C."/>
            <person name="SanMiguel P."/>
            <person name="Myers A.M."/>
            <person name="Nettleton D."/>
            <person name="Nguyen J."/>
            <person name="Penning B.W."/>
            <person name="Ponnala L."/>
            <person name="Schneider K.L."/>
            <person name="Schwartz D.C."/>
            <person name="Sharma A."/>
            <person name="Soderlund C."/>
            <person name="Springer N.M."/>
            <person name="Sun Q."/>
            <person name="Wang H."/>
            <person name="Waterman M."/>
            <person name="Westerman R."/>
            <person name="Wolfgruber T.K."/>
            <person name="Yang L."/>
            <person name="Yu Y."/>
            <person name="Zhang L."/>
            <person name="Zhou S."/>
            <person name="Zhu Q."/>
            <person name="Bennetzen J.L."/>
            <person name="Dawe R.K."/>
            <person name="Jiang J."/>
            <person name="Jiang N."/>
            <person name="Presting G.G."/>
            <person name="Wessler S.R."/>
            <person name="Aluru S."/>
            <person name="Martienssen R.A."/>
            <person name="Clifton S.W."/>
            <person name="McCombie W.R."/>
            <person name="Wing R.A."/>
            <person name="Wilson R.K."/>
        </authorList>
    </citation>
    <scope>NUCLEOTIDE SEQUENCE [LARGE SCALE GENOMIC DNA]</scope>
    <source>
        <strain evidence="5">cv. B73</strain>
    </source>
</reference>
<accession>A0A804UAK3</accession>
<sequence length="551" mass="60064">MLCPTLNLATTPSTTPPSFLATTPLDGRRDWWHLPDLGARLILAPNATPPPIRAASSDGSQDNAPSPSPEPRRLTFQGCRSAILTSSSLAVARPPDRRLRLRDPPDSPTFPSTAASITHLLHADEKARPPLTPRPPTTRLLNKDLSKHPVDGFSAGLVDDINVSEWQCRRPHTLSAHGSASARDTRVCPRLRRRDARASTPASSALATLRPPPRCPRLRPRDARAYPRLLCPRDTARAASSPRCPPKLPDAAPRLHRVQPARQSSASRSQSGRRRHHGSLRNPRSRARSPELRWAPALAPDTMLCPTLNLATTPSTTPPSFLATTPSLDGRRDWWHLPDLGARLILAPNATPPPIRAASSDGSQDNAPSPSPEPRRLTFQGCRSAILTSSSLAVARPPDRRLRLRDPPDSPTFPSTAASITHLLHADEKARPPLTPRPPTTRLLNKDLSKHPVDGFSAGLVDDINVSEWQVTEENLAALFINCGQVVDCRMCGDPNSVLRFTFIEFTDEEGARAALNLSGTVLRYYPVSVLPSKTVIAPVNPTFLPRSDDE</sequence>
<dbReference type="AlphaFoldDB" id="A0A804UAK3"/>
<evidence type="ECO:0000313" key="4">
    <source>
        <dbReference type="EnsemblPlants" id="Zm00001eb272870_P001"/>
    </source>
</evidence>
<feature type="domain" description="RRM" evidence="3">
    <location>
        <begin position="457"/>
        <end position="535"/>
    </location>
</feature>
<keyword evidence="1" id="KW-0694">RNA-binding</keyword>
<keyword evidence="5" id="KW-1185">Reference proteome</keyword>
<feature type="compositionally biased region" description="Basic and acidic residues" evidence="2">
    <location>
        <begin position="397"/>
        <end position="408"/>
    </location>
</feature>
<feature type="region of interest" description="Disordered" evidence="2">
    <location>
        <begin position="48"/>
        <end position="73"/>
    </location>
</feature>
<dbReference type="PROSITE" id="PS50102">
    <property type="entry name" value="RRM"/>
    <property type="match status" value="1"/>
</dbReference>
<dbReference type="Gene3D" id="3.30.70.330">
    <property type="match status" value="1"/>
</dbReference>
<dbReference type="InterPro" id="IPR000504">
    <property type="entry name" value="RRM_dom"/>
</dbReference>
<dbReference type="PANTHER" id="PTHR32343:SF32">
    <property type="entry name" value="POLYADENYLATE-BINDING PROTEIN-INTERACTING PROTEIN 13"/>
    <property type="match status" value="1"/>
</dbReference>
<feature type="compositionally biased region" description="Basic and acidic residues" evidence="2">
    <location>
        <begin position="94"/>
        <end position="105"/>
    </location>
</feature>
<reference evidence="4" key="2">
    <citation type="submission" date="2019-07" db="EMBL/GenBank/DDBJ databases">
        <authorList>
            <person name="Seetharam A."/>
            <person name="Woodhouse M."/>
            <person name="Cannon E."/>
        </authorList>
    </citation>
    <scope>NUCLEOTIDE SEQUENCE [LARGE SCALE GENOMIC DNA]</scope>
    <source>
        <strain evidence="4">cv. B73</strain>
    </source>
</reference>
<dbReference type="Gramene" id="Zm00001eb272870_T001">
    <property type="protein sequence ID" value="Zm00001eb272870_P001"/>
    <property type="gene ID" value="Zm00001eb272870"/>
</dbReference>
<feature type="region of interest" description="Disordered" evidence="2">
    <location>
        <begin position="173"/>
        <end position="292"/>
    </location>
</feature>
<organism evidence="4 5">
    <name type="scientific">Zea mays</name>
    <name type="common">Maize</name>
    <dbReference type="NCBI Taxonomy" id="4577"/>
    <lineage>
        <taxon>Eukaryota</taxon>
        <taxon>Viridiplantae</taxon>
        <taxon>Streptophyta</taxon>
        <taxon>Embryophyta</taxon>
        <taxon>Tracheophyta</taxon>
        <taxon>Spermatophyta</taxon>
        <taxon>Magnoliopsida</taxon>
        <taxon>Liliopsida</taxon>
        <taxon>Poales</taxon>
        <taxon>Poaceae</taxon>
        <taxon>PACMAD clade</taxon>
        <taxon>Panicoideae</taxon>
        <taxon>Andropogonodae</taxon>
        <taxon>Andropogoneae</taxon>
        <taxon>Tripsacinae</taxon>
        <taxon>Zea</taxon>
    </lineage>
</organism>
<feature type="compositionally biased region" description="Basic residues" evidence="2">
    <location>
        <begin position="271"/>
        <end position="287"/>
    </location>
</feature>
<dbReference type="SMART" id="SM00360">
    <property type="entry name" value="RRM"/>
    <property type="match status" value="1"/>
</dbReference>
<name>A0A804UAK3_MAIZE</name>
<proteinExistence type="predicted"/>
<feature type="region of interest" description="Disordered" evidence="2">
    <location>
        <begin position="397"/>
        <end position="416"/>
    </location>
</feature>
<feature type="region of interest" description="Disordered" evidence="2">
    <location>
        <begin position="429"/>
        <end position="448"/>
    </location>
</feature>
<dbReference type="Proteomes" id="UP000007305">
    <property type="component" value="Chromosome 6"/>
</dbReference>
<dbReference type="InParanoid" id="A0A804UAK3"/>
<feature type="region of interest" description="Disordered" evidence="2">
    <location>
        <begin position="126"/>
        <end position="145"/>
    </location>
</feature>
<feature type="compositionally biased region" description="Low complexity" evidence="2">
    <location>
        <begin position="261"/>
        <end position="270"/>
    </location>
</feature>
<dbReference type="GO" id="GO:0003723">
    <property type="term" value="F:RNA binding"/>
    <property type="evidence" value="ECO:0007669"/>
    <property type="project" value="UniProtKB-UniRule"/>
</dbReference>